<dbReference type="GO" id="GO:0005886">
    <property type="term" value="C:plasma membrane"/>
    <property type="evidence" value="ECO:0007669"/>
    <property type="project" value="UniProtKB-SubCell"/>
</dbReference>
<evidence type="ECO:0000259" key="7">
    <source>
        <dbReference type="Pfam" id="PF00361"/>
    </source>
</evidence>
<dbReference type="InterPro" id="IPR010096">
    <property type="entry name" value="NADH-Q_OxRdtase_suN/2"/>
</dbReference>
<feature type="transmembrane region" description="Helical" evidence="5">
    <location>
        <begin position="474"/>
        <end position="499"/>
    </location>
</feature>
<feature type="transmembrane region" description="Helical" evidence="5">
    <location>
        <begin position="44"/>
        <end position="64"/>
    </location>
</feature>
<dbReference type="GO" id="GO:0008137">
    <property type="term" value="F:NADH dehydrogenase (ubiquinone) activity"/>
    <property type="evidence" value="ECO:0007669"/>
    <property type="project" value="InterPro"/>
</dbReference>
<feature type="transmembrane region" description="Helical" evidence="5">
    <location>
        <begin position="15"/>
        <end position="37"/>
    </location>
</feature>
<dbReference type="GO" id="GO:0048038">
    <property type="term" value="F:quinone binding"/>
    <property type="evidence" value="ECO:0007669"/>
    <property type="project" value="UniProtKB-KW"/>
</dbReference>
<dbReference type="GO" id="GO:0012505">
    <property type="term" value="C:endomembrane system"/>
    <property type="evidence" value="ECO:0007669"/>
    <property type="project" value="UniProtKB-SubCell"/>
</dbReference>
<feature type="transmembrane region" description="Helical" evidence="5">
    <location>
        <begin position="140"/>
        <end position="157"/>
    </location>
</feature>
<evidence type="ECO:0000313" key="8">
    <source>
        <dbReference type="EMBL" id="NYJ75827.1"/>
    </source>
</evidence>
<evidence type="ECO:0000256" key="1">
    <source>
        <dbReference type="ARBA" id="ARBA00004127"/>
    </source>
</evidence>
<dbReference type="NCBIfam" id="TIGR01770">
    <property type="entry name" value="NDH_I_N"/>
    <property type="match status" value="1"/>
</dbReference>
<dbReference type="HAMAP" id="MF_00445">
    <property type="entry name" value="NDH1_NuoN_1"/>
    <property type="match status" value="1"/>
</dbReference>
<feature type="transmembrane region" description="Helical" evidence="5">
    <location>
        <begin position="304"/>
        <end position="326"/>
    </location>
</feature>
<keyword evidence="5" id="KW-0520">NAD</keyword>
<evidence type="ECO:0000256" key="5">
    <source>
        <dbReference type="HAMAP-Rule" id="MF_00445"/>
    </source>
</evidence>
<dbReference type="PANTHER" id="PTHR22773">
    <property type="entry name" value="NADH DEHYDROGENASE"/>
    <property type="match status" value="1"/>
</dbReference>
<keyword evidence="2 5" id="KW-0812">Transmembrane</keyword>
<protein>
    <recommendedName>
        <fullName evidence="5">NADH-quinone oxidoreductase subunit N</fullName>
        <ecNumber evidence="5">7.1.1.-</ecNumber>
    </recommendedName>
    <alternativeName>
        <fullName evidence="5">NADH dehydrogenase I subunit N</fullName>
    </alternativeName>
    <alternativeName>
        <fullName evidence="5">NDH-1 subunit N</fullName>
    </alternativeName>
</protein>
<dbReference type="AlphaFoldDB" id="A0A853DGK9"/>
<comment type="caution">
    <text evidence="8">The sequence shown here is derived from an EMBL/GenBank/DDBJ whole genome shotgun (WGS) entry which is preliminary data.</text>
</comment>
<keyword evidence="3 5" id="KW-1133">Transmembrane helix</keyword>
<keyword evidence="5" id="KW-1003">Cell membrane</keyword>
<feature type="transmembrane region" description="Helical" evidence="5">
    <location>
        <begin position="274"/>
        <end position="298"/>
    </location>
</feature>
<feature type="transmembrane region" description="Helical" evidence="5">
    <location>
        <begin position="402"/>
        <end position="421"/>
    </location>
</feature>
<organism evidence="8 9">
    <name type="scientific">Allobranchiibius huperziae</name>
    <dbReference type="NCBI Taxonomy" id="1874116"/>
    <lineage>
        <taxon>Bacteria</taxon>
        <taxon>Bacillati</taxon>
        <taxon>Actinomycetota</taxon>
        <taxon>Actinomycetes</taxon>
        <taxon>Micrococcales</taxon>
        <taxon>Dermacoccaceae</taxon>
        <taxon>Allobranchiibius</taxon>
    </lineage>
</organism>
<evidence type="ECO:0000256" key="3">
    <source>
        <dbReference type="ARBA" id="ARBA00022989"/>
    </source>
</evidence>
<accession>A0A853DGK9</accession>
<sequence>MIAAATGFSQTKIEYAAVVPMLVIFGVAMLGVVIEAFVPRRSRYVVQVAVTLLGLLAAFLTLIFSARDHKAITAGGSVVIDGPALMFQGTVLVLSFLAVLVMAERFDSSSIDAFTQSGASVPGSPMETNAVRLGATSTEVFPLVLFAVGGMMLFPAAGDLLTVFIALEVLSLPLYILTGLARRRRLLSQEASMKYFLLGAFSSAFFLFGAALVFGYAGSLNFSTIASAVSTGSGRDGILIPGIFLVAVGLLFKIGAVPFHSWTPDAYQGAPTPVAGFMAACTKVAAFGAFLRVFYVAFPGMKWNWQPIVVVVAILTMVVGAVLSVTQTDIKRLLAYSSITQAGFILVGVVALDRQAVSGTIVYVITYGFATIAAFALVAMVRSGGNEATHLSQWAGLGKTSPVVAALMALMMIAFAGIPLTSLFTAKYAIFSAAVGHGGTWLALIGVIFSAVAAFVYVRVIVLMYFSEPTGDTVVLTPSALTGIAVTVAAVLTVALGVFPTPLLDMAHNYSQFMR</sequence>
<comment type="function">
    <text evidence="5">NDH-1 shuttles electrons from NADH, via FMN and iron-sulfur (Fe-S) centers, to quinones in the respiratory chain. The immediate electron acceptor for the enzyme in this species is believed to be a menaquinone. Couples the redox reaction to proton translocation (for every two electrons transferred, four hydrogen ions are translocated across the cytoplasmic membrane), and thus conserves the redox energy in a proton gradient.</text>
</comment>
<keyword evidence="4 5" id="KW-0472">Membrane</keyword>
<feature type="transmembrane region" description="Helical" evidence="5">
    <location>
        <begin position="195"/>
        <end position="218"/>
    </location>
</feature>
<feature type="transmembrane region" description="Helical" evidence="5">
    <location>
        <begin position="358"/>
        <end position="381"/>
    </location>
</feature>
<dbReference type="Pfam" id="PF00361">
    <property type="entry name" value="Proton_antipo_M"/>
    <property type="match status" value="1"/>
</dbReference>
<name>A0A853DGK9_9MICO</name>
<dbReference type="InterPro" id="IPR001750">
    <property type="entry name" value="ND/Mrp_TM"/>
</dbReference>
<feature type="transmembrane region" description="Helical" evidence="5">
    <location>
        <begin position="333"/>
        <end position="352"/>
    </location>
</feature>
<dbReference type="GO" id="GO:0050136">
    <property type="term" value="F:NADH dehydrogenase (quinone) (non-electrogenic) activity"/>
    <property type="evidence" value="ECO:0007669"/>
    <property type="project" value="UniProtKB-UniRule"/>
</dbReference>
<feature type="transmembrane region" description="Helical" evidence="5">
    <location>
        <begin position="84"/>
        <end position="103"/>
    </location>
</feature>
<evidence type="ECO:0000313" key="9">
    <source>
        <dbReference type="Proteomes" id="UP000571817"/>
    </source>
</evidence>
<dbReference type="Proteomes" id="UP000571817">
    <property type="component" value="Unassembled WGS sequence"/>
</dbReference>
<feature type="transmembrane region" description="Helical" evidence="5">
    <location>
        <begin position="163"/>
        <end position="183"/>
    </location>
</feature>
<dbReference type="EMBL" id="JACCFW010000001">
    <property type="protein sequence ID" value="NYJ75827.1"/>
    <property type="molecule type" value="Genomic_DNA"/>
</dbReference>
<gene>
    <name evidence="5" type="primary">nuoN</name>
    <name evidence="8" type="ORF">HNR15_002790</name>
</gene>
<comment type="catalytic activity">
    <reaction evidence="5">
        <text>a quinone + NADH + 5 H(+)(in) = a quinol + NAD(+) + 4 H(+)(out)</text>
        <dbReference type="Rhea" id="RHEA:57888"/>
        <dbReference type="ChEBI" id="CHEBI:15378"/>
        <dbReference type="ChEBI" id="CHEBI:24646"/>
        <dbReference type="ChEBI" id="CHEBI:57540"/>
        <dbReference type="ChEBI" id="CHEBI:57945"/>
        <dbReference type="ChEBI" id="CHEBI:132124"/>
    </reaction>
</comment>
<feature type="domain" description="NADH:quinone oxidoreductase/Mrp antiporter transmembrane" evidence="7">
    <location>
        <begin position="157"/>
        <end position="450"/>
    </location>
</feature>
<comment type="subcellular location">
    <subcellularLocation>
        <location evidence="5">Cell membrane</location>
        <topology evidence="5">Multi-pass membrane protein</topology>
    </subcellularLocation>
    <subcellularLocation>
        <location evidence="1">Endomembrane system</location>
        <topology evidence="1">Multi-pass membrane protein</topology>
    </subcellularLocation>
    <subcellularLocation>
        <location evidence="6">Membrane</location>
        <topology evidence="6">Multi-pass membrane protein</topology>
    </subcellularLocation>
</comment>
<proteinExistence type="inferred from homology"/>
<keyword evidence="9" id="KW-1185">Reference proteome</keyword>
<comment type="similarity">
    <text evidence="5">Belongs to the complex I subunit 2 family.</text>
</comment>
<feature type="transmembrane region" description="Helical" evidence="5">
    <location>
        <begin position="238"/>
        <end position="262"/>
    </location>
</feature>
<evidence type="ECO:0000256" key="6">
    <source>
        <dbReference type="RuleBase" id="RU000320"/>
    </source>
</evidence>
<dbReference type="GO" id="GO:0042773">
    <property type="term" value="P:ATP synthesis coupled electron transport"/>
    <property type="evidence" value="ECO:0007669"/>
    <property type="project" value="InterPro"/>
</dbReference>
<comment type="subunit">
    <text evidence="5">NDH-1 is composed of 14 different subunits. Subunits NuoA, H, J, K, L, M, N constitute the membrane sector of the complex.</text>
</comment>
<reference evidence="8 9" key="1">
    <citation type="submission" date="2020-07" db="EMBL/GenBank/DDBJ databases">
        <title>Sequencing the genomes of 1000 actinobacteria strains.</title>
        <authorList>
            <person name="Klenk H.-P."/>
        </authorList>
    </citation>
    <scope>NUCLEOTIDE SEQUENCE [LARGE SCALE GENOMIC DNA]</scope>
    <source>
        <strain evidence="8 9">DSM 29531</strain>
    </source>
</reference>
<keyword evidence="5" id="KW-0813">Transport</keyword>
<evidence type="ECO:0000256" key="2">
    <source>
        <dbReference type="ARBA" id="ARBA00022692"/>
    </source>
</evidence>
<keyword evidence="5" id="KW-0874">Quinone</keyword>
<dbReference type="EC" id="7.1.1.-" evidence="5"/>
<evidence type="ECO:0000256" key="4">
    <source>
        <dbReference type="ARBA" id="ARBA00023136"/>
    </source>
</evidence>
<dbReference type="NCBIfam" id="NF004441">
    <property type="entry name" value="PRK05777.1-4"/>
    <property type="match status" value="1"/>
</dbReference>
<keyword evidence="5" id="KW-1278">Translocase</keyword>
<feature type="transmembrane region" description="Helical" evidence="5">
    <location>
        <begin position="441"/>
        <end position="462"/>
    </location>
</feature>